<protein>
    <recommendedName>
        <fullName evidence="4">DUF4436 domain-containing protein</fullName>
    </recommendedName>
</protein>
<organism evidence="2 3">
    <name type="scientific">Rhodococcoides kyotonense</name>
    <dbReference type="NCBI Taxonomy" id="398843"/>
    <lineage>
        <taxon>Bacteria</taxon>
        <taxon>Bacillati</taxon>
        <taxon>Actinomycetota</taxon>
        <taxon>Actinomycetes</taxon>
        <taxon>Mycobacteriales</taxon>
        <taxon>Nocardiaceae</taxon>
        <taxon>Rhodococcoides</taxon>
    </lineage>
</organism>
<dbReference type="Proteomes" id="UP000198327">
    <property type="component" value="Unassembled WGS sequence"/>
</dbReference>
<keyword evidence="3" id="KW-1185">Reference proteome</keyword>
<evidence type="ECO:0000313" key="2">
    <source>
        <dbReference type="EMBL" id="SNT09006.1"/>
    </source>
</evidence>
<keyword evidence="1" id="KW-1133">Transmembrane helix</keyword>
<feature type="transmembrane region" description="Helical" evidence="1">
    <location>
        <begin position="189"/>
        <end position="211"/>
    </location>
</feature>
<gene>
    <name evidence="2" type="ORF">SAMN05421642_10963</name>
</gene>
<feature type="transmembrane region" description="Helical" evidence="1">
    <location>
        <begin position="18"/>
        <end position="38"/>
    </location>
</feature>
<evidence type="ECO:0000256" key="1">
    <source>
        <dbReference type="SAM" id="Phobius"/>
    </source>
</evidence>
<sequence>MGAQDTDTPVSRRKPWRAAALVGAFVAVYVVVLFGYAAGDRGDAPDDRAPDDSGALVYLDVVAVDGENFSIDARVSVYPGTELVDDSGFLSDDLVVDVSPLAAGGRLEFDRGTRPSAQPISLYADGDITRWPFDVHESTDVTVRVVDGSSPVPSTVAVTDSLTGWTISSSVDATAQSLGITAERTGASWIFALALCGVLLVLPVCALFVSIQTLRSRRKFQPPMVTWFAVMLFAVLPLRNLFPGSPPIGSWVDYALVVWVVAGLATAMALYVLTWWRQAP</sequence>
<accession>A0A239JSR5</accession>
<dbReference type="Pfam" id="PF14494">
    <property type="entry name" value="DUF4436"/>
    <property type="match status" value="1"/>
</dbReference>
<feature type="transmembrane region" description="Helical" evidence="1">
    <location>
        <begin position="254"/>
        <end position="276"/>
    </location>
</feature>
<feature type="transmembrane region" description="Helical" evidence="1">
    <location>
        <begin position="223"/>
        <end position="242"/>
    </location>
</feature>
<keyword evidence="1" id="KW-0812">Transmembrane</keyword>
<proteinExistence type="predicted"/>
<evidence type="ECO:0008006" key="4">
    <source>
        <dbReference type="Google" id="ProtNLM"/>
    </source>
</evidence>
<reference evidence="3" key="1">
    <citation type="submission" date="2017-06" db="EMBL/GenBank/DDBJ databases">
        <authorList>
            <person name="Varghese N."/>
            <person name="Submissions S."/>
        </authorList>
    </citation>
    <scope>NUCLEOTIDE SEQUENCE [LARGE SCALE GENOMIC DNA]</scope>
    <source>
        <strain evidence="3">JCM 23211</strain>
    </source>
</reference>
<dbReference type="EMBL" id="FZOW01000009">
    <property type="protein sequence ID" value="SNT09006.1"/>
    <property type="molecule type" value="Genomic_DNA"/>
</dbReference>
<keyword evidence="1" id="KW-0472">Membrane</keyword>
<dbReference type="AlphaFoldDB" id="A0A239JSR5"/>
<dbReference type="RefSeq" id="WP_089247970.1">
    <property type="nucleotide sequence ID" value="NZ_FZOW01000009.1"/>
</dbReference>
<dbReference type="OrthoDB" id="8438075at2"/>
<dbReference type="InterPro" id="IPR027948">
    <property type="entry name" value="DUF4436"/>
</dbReference>
<name>A0A239JSR5_9NOCA</name>
<evidence type="ECO:0000313" key="3">
    <source>
        <dbReference type="Proteomes" id="UP000198327"/>
    </source>
</evidence>